<dbReference type="AlphaFoldDB" id="A0A9X0A069"/>
<protein>
    <submittedName>
        <fullName evidence="1">Uncharacterized protein</fullName>
    </submittedName>
</protein>
<sequence>MPAQSSLLTSATCSPLVDELESVMMQFLKFGLTALAKKGYLEAPRRGYRLAGMVCLQGDPLLPKLLRLVEGKELSWLDVVIQSLISDRTVMSDISMNLLRIVSSFSPFFSNTLCLLIELTFPVPITQNVCYRGRRCNTISDIRWSV</sequence>
<evidence type="ECO:0000313" key="1">
    <source>
        <dbReference type="EMBL" id="KAJ7390424.1"/>
    </source>
</evidence>
<keyword evidence="2" id="KW-1185">Reference proteome</keyword>
<name>A0A9X0A069_9CNID</name>
<organism evidence="1 2">
    <name type="scientific">Desmophyllum pertusum</name>
    <dbReference type="NCBI Taxonomy" id="174260"/>
    <lineage>
        <taxon>Eukaryota</taxon>
        <taxon>Metazoa</taxon>
        <taxon>Cnidaria</taxon>
        <taxon>Anthozoa</taxon>
        <taxon>Hexacorallia</taxon>
        <taxon>Scleractinia</taxon>
        <taxon>Caryophylliina</taxon>
        <taxon>Caryophylliidae</taxon>
        <taxon>Desmophyllum</taxon>
    </lineage>
</organism>
<dbReference type="Proteomes" id="UP001163046">
    <property type="component" value="Unassembled WGS sequence"/>
</dbReference>
<evidence type="ECO:0000313" key="2">
    <source>
        <dbReference type="Proteomes" id="UP001163046"/>
    </source>
</evidence>
<proteinExistence type="predicted"/>
<accession>A0A9X0A069</accession>
<reference evidence="1" key="1">
    <citation type="submission" date="2023-01" db="EMBL/GenBank/DDBJ databases">
        <title>Genome assembly of the deep-sea coral Lophelia pertusa.</title>
        <authorList>
            <person name="Herrera S."/>
            <person name="Cordes E."/>
        </authorList>
    </citation>
    <scope>NUCLEOTIDE SEQUENCE</scope>
    <source>
        <strain evidence="1">USNM1676648</strain>
        <tissue evidence="1">Polyp</tissue>
    </source>
</reference>
<gene>
    <name evidence="1" type="ORF">OS493_025123</name>
</gene>
<dbReference type="EMBL" id="MU825416">
    <property type="protein sequence ID" value="KAJ7390424.1"/>
    <property type="molecule type" value="Genomic_DNA"/>
</dbReference>
<comment type="caution">
    <text evidence="1">The sequence shown here is derived from an EMBL/GenBank/DDBJ whole genome shotgun (WGS) entry which is preliminary data.</text>
</comment>